<dbReference type="EMBL" id="JACXIY010000033">
    <property type="protein sequence ID" value="MBD2871670.1"/>
    <property type="molecule type" value="Genomic_DNA"/>
</dbReference>
<feature type="domain" description="N-acetyltransferase" evidence="2">
    <location>
        <begin position="1"/>
        <end position="149"/>
    </location>
</feature>
<dbReference type="GO" id="GO:0034069">
    <property type="term" value="F:aminoglycoside N-acetyltransferase activity"/>
    <property type="evidence" value="ECO:0007669"/>
    <property type="project" value="TreeGrafter"/>
</dbReference>
<feature type="coiled-coil region" evidence="1">
    <location>
        <begin position="17"/>
        <end position="44"/>
    </location>
</feature>
<sequence>MEIKALGMEHFGEAMALSQFAFQFQRTEQELEKIKEQLQEEPADRHAAFVDGRLAAQAMVLDLEIFVGGKRFAMGGVAGVATWPEYRRQGLVAKLLVHSLQEMKAKGQTISLLAPFAFAFYRKFGWEMHTEYKAYTIKSAHLPPRNTYEGRMERIYGNYSLLNGMYEQYASRYNGTLVRTEQWWKYRVSSRKPGQTAVYYGASGEALGYMIYEVKTNRLTVHELVYLNEEAREALWSYIAQHDSMIEEVALTAPADDLLPYLLPNPRIKQETIPYFMARIVDAEAFVRNYAFTEASAEDRFVITIDDEHAPWNAGRYMLEIGASGNAQLRRLQQDEEAAEAIRTDIGTLTTMLLGYLRPAQLSQIGRIHGGADAINRLQIRIPERMTFLPDFF</sequence>
<dbReference type="InterPro" id="IPR000182">
    <property type="entry name" value="GNAT_dom"/>
</dbReference>
<dbReference type="Proteomes" id="UP000632125">
    <property type="component" value="Unassembled WGS sequence"/>
</dbReference>
<organism evidence="3 4">
    <name type="scientific">Paenibacillus arenilitoris</name>
    <dbReference type="NCBI Taxonomy" id="2772299"/>
    <lineage>
        <taxon>Bacteria</taxon>
        <taxon>Bacillati</taxon>
        <taxon>Bacillota</taxon>
        <taxon>Bacilli</taxon>
        <taxon>Bacillales</taxon>
        <taxon>Paenibacillaceae</taxon>
        <taxon>Paenibacillus</taxon>
    </lineage>
</organism>
<dbReference type="Gene3D" id="3.30.1050.10">
    <property type="entry name" value="SCP2 sterol-binding domain"/>
    <property type="match status" value="1"/>
</dbReference>
<gene>
    <name evidence="3" type="ORF">IDH41_24065</name>
</gene>
<dbReference type="CDD" id="cd04301">
    <property type="entry name" value="NAT_SF"/>
    <property type="match status" value="1"/>
</dbReference>
<dbReference type="Pfam" id="PF13527">
    <property type="entry name" value="Acetyltransf_9"/>
    <property type="match status" value="1"/>
</dbReference>
<evidence type="ECO:0000256" key="1">
    <source>
        <dbReference type="SAM" id="Coils"/>
    </source>
</evidence>
<name>A0A927H837_9BACL</name>
<reference evidence="3" key="1">
    <citation type="submission" date="2020-09" db="EMBL/GenBank/DDBJ databases">
        <title>A novel bacterium of genus Paenibacillus, isolated from South China Sea.</title>
        <authorList>
            <person name="Huang H."/>
            <person name="Mo K."/>
            <person name="Hu Y."/>
        </authorList>
    </citation>
    <scope>NUCLEOTIDE SEQUENCE</scope>
    <source>
        <strain evidence="3">IB182493</strain>
    </source>
</reference>
<dbReference type="Gene3D" id="3.40.630.30">
    <property type="match status" value="2"/>
</dbReference>
<evidence type="ECO:0000313" key="3">
    <source>
        <dbReference type="EMBL" id="MBD2871670.1"/>
    </source>
</evidence>
<dbReference type="SUPFAM" id="SSF55718">
    <property type="entry name" value="SCP-like"/>
    <property type="match status" value="1"/>
</dbReference>
<dbReference type="InterPro" id="IPR016181">
    <property type="entry name" value="Acyl_CoA_acyltransferase"/>
</dbReference>
<dbReference type="Pfam" id="PF13530">
    <property type="entry name" value="SCP2_2"/>
    <property type="match status" value="1"/>
</dbReference>
<keyword evidence="4" id="KW-1185">Reference proteome</keyword>
<keyword evidence="1" id="KW-0175">Coiled coil</keyword>
<dbReference type="InterPro" id="IPR025559">
    <property type="entry name" value="Eis_dom"/>
</dbReference>
<dbReference type="InterPro" id="IPR036527">
    <property type="entry name" value="SCP2_sterol-bd_dom_sf"/>
</dbReference>
<dbReference type="SUPFAM" id="SSF55729">
    <property type="entry name" value="Acyl-CoA N-acyltransferases (Nat)"/>
    <property type="match status" value="1"/>
</dbReference>
<comment type="caution">
    <text evidence="3">The sequence shown here is derived from an EMBL/GenBank/DDBJ whole genome shotgun (WGS) entry which is preliminary data.</text>
</comment>
<dbReference type="InterPro" id="IPR051554">
    <property type="entry name" value="Acetyltransferase_Eis"/>
</dbReference>
<dbReference type="Pfam" id="PF17668">
    <property type="entry name" value="Acetyltransf_17"/>
    <property type="match status" value="1"/>
</dbReference>
<dbReference type="PROSITE" id="PS51186">
    <property type="entry name" value="GNAT"/>
    <property type="match status" value="1"/>
</dbReference>
<evidence type="ECO:0000313" key="4">
    <source>
        <dbReference type="Proteomes" id="UP000632125"/>
    </source>
</evidence>
<dbReference type="PANTHER" id="PTHR37817:SF1">
    <property type="entry name" value="N-ACETYLTRANSFERASE EIS"/>
    <property type="match status" value="1"/>
</dbReference>
<dbReference type="GO" id="GO:0030649">
    <property type="term" value="P:aminoglycoside antibiotic catabolic process"/>
    <property type="evidence" value="ECO:0007669"/>
    <property type="project" value="TreeGrafter"/>
</dbReference>
<dbReference type="PANTHER" id="PTHR37817">
    <property type="entry name" value="N-ACETYLTRANSFERASE EIS"/>
    <property type="match status" value="1"/>
</dbReference>
<proteinExistence type="predicted"/>
<dbReference type="InterPro" id="IPR041380">
    <property type="entry name" value="Acetyltransf_17"/>
</dbReference>
<dbReference type="AlphaFoldDB" id="A0A927H837"/>
<evidence type="ECO:0000259" key="2">
    <source>
        <dbReference type="PROSITE" id="PS51186"/>
    </source>
</evidence>
<protein>
    <submittedName>
        <fullName evidence="3">GNAT family N-acetyltransferase</fullName>
    </submittedName>
</protein>
<accession>A0A927H837</accession>